<feature type="domain" description="Translation elongation factor EFTs/EF1B dimerisation" evidence="4">
    <location>
        <begin position="72"/>
        <end position="272"/>
    </location>
</feature>
<protein>
    <submittedName>
        <fullName evidence="5">Elongation factor Ts</fullName>
    </submittedName>
</protein>
<dbReference type="CDD" id="cd14275">
    <property type="entry name" value="UBA_EF-Ts"/>
    <property type="match status" value="1"/>
</dbReference>
<comment type="caution">
    <text evidence="5">The sequence shown here is derived from an EMBL/GenBank/DDBJ whole genome shotgun (WGS) entry which is preliminary data.</text>
</comment>
<name>A0A644ZXI4_9ZZZZ</name>
<dbReference type="Pfam" id="PF00889">
    <property type="entry name" value="EF_TS"/>
    <property type="match status" value="1"/>
</dbReference>
<reference evidence="5" key="1">
    <citation type="submission" date="2019-08" db="EMBL/GenBank/DDBJ databases">
        <authorList>
            <person name="Kucharzyk K."/>
            <person name="Murdoch R.W."/>
            <person name="Higgins S."/>
            <person name="Loffler F."/>
        </authorList>
    </citation>
    <scope>NUCLEOTIDE SEQUENCE</scope>
</reference>
<dbReference type="Gene3D" id="1.10.8.10">
    <property type="entry name" value="DNA helicase RuvA subunit, C-terminal domain"/>
    <property type="match status" value="1"/>
</dbReference>
<keyword evidence="2 5" id="KW-0251">Elongation factor</keyword>
<evidence type="ECO:0000313" key="5">
    <source>
        <dbReference type="EMBL" id="MPM45138.1"/>
    </source>
</evidence>
<dbReference type="InterPro" id="IPR014039">
    <property type="entry name" value="Transl_elong_EFTs/EF1B_dimer"/>
</dbReference>
<proteinExistence type="inferred from homology"/>
<dbReference type="PANTHER" id="PTHR11741">
    <property type="entry name" value="ELONGATION FACTOR TS"/>
    <property type="match status" value="1"/>
</dbReference>
<evidence type="ECO:0000256" key="1">
    <source>
        <dbReference type="ARBA" id="ARBA00005532"/>
    </source>
</evidence>
<comment type="similarity">
    <text evidence="1">Belongs to the EF-Ts family.</text>
</comment>
<dbReference type="Gene3D" id="1.10.286.20">
    <property type="match status" value="1"/>
</dbReference>
<gene>
    <name evidence="5" type="primary">tsf_30</name>
    <name evidence="5" type="ORF">SDC9_91824</name>
</gene>
<dbReference type="FunFam" id="1.10.8.10:FF:000001">
    <property type="entry name" value="Elongation factor Ts"/>
    <property type="match status" value="1"/>
</dbReference>
<dbReference type="InterPro" id="IPR001816">
    <property type="entry name" value="Transl_elong_EFTs/EF1B"/>
</dbReference>
<dbReference type="HAMAP" id="MF_00050">
    <property type="entry name" value="EF_Ts"/>
    <property type="match status" value="1"/>
</dbReference>
<dbReference type="SUPFAM" id="SSF54713">
    <property type="entry name" value="Elongation factor Ts (EF-Ts), dimerisation domain"/>
    <property type="match status" value="2"/>
</dbReference>
<evidence type="ECO:0000259" key="4">
    <source>
        <dbReference type="Pfam" id="PF00889"/>
    </source>
</evidence>
<keyword evidence="3" id="KW-0648">Protein biosynthesis</keyword>
<dbReference type="InterPro" id="IPR036402">
    <property type="entry name" value="EF-Ts_dimer_sf"/>
</dbReference>
<evidence type="ECO:0000256" key="3">
    <source>
        <dbReference type="ARBA" id="ARBA00022917"/>
    </source>
</evidence>
<sequence>MEIKAADVAKLRKMTGAGMMDCKGALIEANGDFDKAKDIIREKGKLVAAKRADRDTTEGSVIAKANENNTKAILVCLGCETDFVAKNAEFQDLANNIADAALAAFPADMDALNKVKMGDLTIEEAVTQQTGKSGEKHAIPVYNNLEAPYIATYIHTNGKLATIVGFSKEISNEVGRDIAMQITAMNPVSVNRDNCPKEVIEKELEIYRIQIREEGKPENMVEQIAQGKLNKFFKESTLEDQIFVKDGKITVAEYLKSIDPQVKVTAFYRFSLND</sequence>
<dbReference type="GO" id="GO:0003746">
    <property type="term" value="F:translation elongation factor activity"/>
    <property type="evidence" value="ECO:0007669"/>
    <property type="project" value="UniProtKB-KW"/>
</dbReference>
<dbReference type="Gene3D" id="3.30.479.20">
    <property type="entry name" value="Elongation factor Ts, dimerisation domain"/>
    <property type="match status" value="2"/>
</dbReference>
<dbReference type="AlphaFoldDB" id="A0A644ZXI4"/>
<dbReference type="NCBIfam" id="TIGR00116">
    <property type="entry name" value="tsf"/>
    <property type="match status" value="1"/>
</dbReference>
<dbReference type="EMBL" id="VSSQ01010756">
    <property type="protein sequence ID" value="MPM45138.1"/>
    <property type="molecule type" value="Genomic_DNA"/>
</dbReference>
<dbReference type="InterPro" id="IPR009060">
    <property type="entry name" value="UBA-like_sf"/>
</dbReference>
<accession>A0A644ZXI4</accession>
<dbReference type="PANTHER" id="PTHR11741:SF0">
    <property type="entry name" value="ELONGATION FACTOR TS, MITOCHONDRIAL"/>
    <property type="match status" value="1"/>
</dbReference>
<organism evidence="5">
    <name type="scientific">bioreactor metagenome</name>
    <dbReference type="NCBI Taxonomy" id="1076179"/>
    <lineage>
        <taxon>unclassified sequences</taxon>
        <taxon>metagenomes</taxon>
        <taxon>ecological metagenomes</taxon>
    </lineage>
</organism>
<evidence type="ECO:0000256" key="2">
    <source>
        <dbReference type="ARBA" id="ARBA00022768"/>
    </source>
</evidence>
<dbReference type="SUPFAM" id="SSF46934">
    <property type="entry name" value="UBA-like"/>
    <property type="match status" value="1"/>
</dbReference>